<feature type="compositionally biased region" description="Polar residues" evidence="1">
    <location>
        <begin position="142"/>
        <end position="151"/>
    </location>
</feature>
<dbReference type="Gene3D" id="1.20.1070.10">
    <property type="entry name" value="Rhodopsin 7-helix transmembrane proteins"/>
    <property type="match status" value="1"/>
</dbReference>
<evidence type="ECO:0000313" key="4">
    <source>
        <dbReference type="Proteomes" id="UP000230066"/>
    </source>
</evidence>
<feature type="transmembrane region" description="Helical" evidence="2">
    <location>
        <begin position="231"/>
        <end position="252"/>
    </location>
</feature>
<feature type="transmembrane region" description="Helical" evidence="2">
    <location>
        <begin position="186"/>
        <end position="211"/>
    </location>
</feature>
<feature type="transmembrane region" description="Helical" evidence="2">
    <location>
        <begin position="349"/>
        <end position="378"/>
    </location>
</feature>
<comment type="caution">
    <text evidence="3">The sequence shown here is derived from an EMBL/GenBank/DDBJ whole genome shotgun (WGS) entry which is preliminary data.</text>
</comment>
<evidence type="ECO:0000313" key="3">
    <source>
        <dbReference type="EMBL" id="THD27204.1"/>
    </source>
</evidence>
<feature type="transmembrane region" description="Helical" evidence="2">
    <location>
        <begin position="434"/>
        <end position="456"/>
    </location>
</feature>
<evidence type="ECO:0000256" key="2">
    <source>
        <dbReference type="SAM" id="Phobius"/>
    </source>
</evidence>
<evidence type="ECO:0000256" key="1">
    <source>
        <dbReference type="SAM" id="MobiDB-lite"/>
    </source>
</evidence>
<feature type="transmembrane region" description="Helical" evidence="2">
    <location>
        <begin position="32"/>
        <end position="54"/>
    </location>
</feature>
<feature type="region of interest" description="Disordered" evidence="1">
    <location>
        <begin position="142"/>
        <end position="164"/>
    </location>
</feature>
<organism evidence="3 4">
    <name type="scientific">Fasciola hepatica</name>
    <name type="common">Liver fluke</name>
    <dbReference type="NCBI Taxonomy" id="6192"/>
    <lineage>
        <taxon>Eukaryota</taxon>
        <taxon>Metazoa</taxon>
        <taxon>Spiralia</taxon>
        <taxon>Lophotrochozoa</taxon>
        <taxon>Platyhelminthes</taxon>
        <taxon>Trematoda</taxon>
        <taxon>Digenea</taxon>
        <taxon>Plagiorchiida</taxon>
        <taxon>Echinostomata</taxon>
        <taxon>Echinostomatoidea</taxon>
        <taxon>Fasciolidae</taxon>
        <taxon>Fasciola</taxon>
    </lineage>
</organism>
<gene>
    <name evidence="3" type="ORF">D915_001988</name>
</gene>
<protein>
    <recommendedName>
        <fullName evidence="5">G-protein coupled receptors family 1 profile domain-containing protein</fullName>
    </recommendedName>
</protein>
<feature type="region of interest" description="Disordered" evidence="1">
    <location>
        <begin position="388"/>
        <end position="425"/>
    </location>
</feature>
<accession>A0A4E0RN82</accession>
<proteinExistence type="predicted"/>
<dbReference type="AlphaFoldDB" id="A0A4E0RN82"/>
<name>A0A4E0RN82_FASHE</name>
<dbReference type="Proteomes" id="UP000230066">
    <property type="component" value="Unassembled WGS sequence"/>
</dbReference>
<keyword evidence="2" id="KW-0472">Membrane</keyword>
<reference evidence="3" key="1">
    <citation type="submission" date="2019-03" db="EMBL/GenBank/DDBJ databases">
        <title>Improved annotation for the trematode Fasciola hepatica.</title>
        <authorList>
            <person name="Choi Y.-J."/>
            <person name="Martin J."/>
            <person name="Mitreva M."/>
        </authorList>
    </citation>
    <scope>NUCLEOTIDE SEQUENCE [LARGE SCALE GENOMIC DNA]</scope>
</reference>
<sequence length="514" mass="58599">MTESDVVQIRNETQPVEWQRIPPNTTPTHATLLLHLSLYCLLMNLGVLVLTLFWRRILHHCYLNRIRRRQKNEQTHPSLRNLLRIGRTEPQRNGCHRFKQSAAECSINCGCCLYKTTCFCRRGSYSESELPKKTIMSLSKKNETSAANTFPNRPEPMLDGPPASTVAGSDVNSIWAYRTDFDPSQLFLIQLLATFDMLTILAEYLIPAVVMFDNVQNSISYRTALNLGCRLTFMLLTFSKLITEWILVVYAIERILVMRRSCIPEAGEGRVGDLEGQNNPYNRAALNTLKLKIGMSLFIALSFSGICNYIWMIGDVTPVRYQLENGSAIMQLELSCSLRQEYYSFYVHFLVYVEFLLLVMVPQMILVSSVFVILFYLMKKMQHICKSRRTAGRMNSKSSTSRTRDVGEISTRSPSNESIHRSSKRDPVSPQIRIIWNGFNLSTTMFVANVTIRIGLSAGKNLDTFVAVFLKITSNKPFSHPCTTLIWPVVCTLNMTLLCLSLCILRRTKSKGCR</sequence>
<keyword evidence="2" id="KW-1133">Transmembrane helix</keyword>
<keyword evidence="4" id="KW-1185">Reference proteome</keyword>
<dbReference type="EMBL" id="JXXN02000496">
    <property type="protein sequence ID" value="THD27204.1"/>
    <property type="molecule type" value="Genomic_DNA"/>
</dbReference>
<feature type="transmembrane region" description="Helical" evidence="2">
    <location>
        <begin position="485"/>
        <end position="505"/>
    </location>
</feature>
<keyword evidence="2" id="KW-0812">Transmembrane</keyword>
<feature type="transmembrane region" description="Helical" evidence="2">
    <location>
        <begin position="293"/>
        <end position="313"/>
    </location>
</feature>
<evidence type="ECO:0008006" key="5">
    <source>
        <dbReference type="Google" id="ProtNLM"/>
    </source>
</evidence>